<dbReference type="InterPro" id="IPR016192">
    <property type="entry name" value="APOBEC/CMP_deaminase_Zn-bd"/>
</dbReference>
<feature type="domain" description="CMP/dCMP-type deaminase" evidence="3">
    <location>
        <begin position="1"/>
        <end position="120"/>
    </location>
</feature>
<dbReference type="PROSITE" id="PS51747">
    <property type="entry name" value="CYT_DCMP_DEAMINASES_2"/>
    <property type="match status" value="1"/>
</dbReference>
<dbReference type="PROSITE" id="PS00903">
    <property type="entry name" value="CYT_DCMP_DEAMINASES_1"/>
    <property type="match status" value="1"/>
</dbReference>
<protein>
    <submittedName>
        <fullName evidence="4">tRNA-specific adenosine deaminase</fullName>
    </submittedName>
</protein>
<dbReference type="SUPFAM" id="SSF53927">
    <property type="entry name" value="Cytidine deaminase-like"/>
    <property type="match status" value="1"/>
</dbReference>
<proteinExistence type="predicted"/>
<dbReference type="CDD" id="cd01285">
    <property type="entry name" value="nucleoside_deaminase"/>
    <property type="match status" value="1"/>
</dbReference>
<evidence type="ECO:0000259" key="3">
    <source>
        <dbReference type="PROSITE" id="PS51747"/>
    </source>
</evidence>
<keyword evidence="2" id="KW-0862">Zinc</keyword>
<organism evidence="4 5">
    <name type="scientific">Planococcus faecalis</name>
    <dbReference type="NCBI Taxonomy" id="1598147"/>
    <lineage>
        <taxon>Bacteria</taxon>
        <taxon>Bacillati</taxon>
        <taxon>Bacillota</taxon>
        <taxon>Bacilli</taxon>
        <taxon>Bacillales</taxon>
        <taxon>Caryophanaceae</taxon>
        <taxon>Planococcus</taxon>
    </lineage>
</organism>
<gene>
    <name evidence="4" type="ORF">AJGP001_16020</name>
</gene>
<dbReference type="Gene3D" id="3.40.140.10">
    <property type="entry name" value="Cytidine Deaminase, domain 2"/>
    <property type="match status" value="1"/>
</dbReference>
<accession>A0ABM6IVU9</accession>
<evidence type="ECO:0000313" key="5">
    <source>
        <dbReference type="Proteomes" id="UP000189661"/>
    </source>
</evidence>
<evidence type="ECO:0000256" key="2">
    <source>
        <dbReference type="ARBA" id="ARBA00022833"/>
    </source>
</evidence>
<sequence length="161" mass="18555">MDKLDIIERVIQLANNNVAEGGRPFSCIITRGDEIIAERANQVAQTNDPTAHAETLAIQDACKKLGTEHLTDCEIYILASPCPMCLGAMYYCSPQKVTYITTREEYKTYYRDDRKYFELENFYDEFSKSTDARRLPMTQVDHSERLAPYKLWNEKHGTNKA</sequence>
<keyword evidence="1" id="KW-0479">Metal-binding</keyword>
<evidence type="ECO:0000313" key="4">
    <source>
        <dbReference type="EMBL" id="AQU80701.1"/>
    </source>
</evidence>
<dbReference type="Proteomes" id="UP000189661">
    <property type="component" value="Chromosome"/>
</dbReference>
<dbReference type="PANTHER" id="PTHR11079:SF161">
    <property type="entry name" value="CMP_DCMP-TYPE DEAMINASE DOMAIN-CONTAINING PROTEIN"/>
    <property type="match status" value="1"/>
</dbReference>
<evidence type="ECO:0000256" key="1">
    <source>
        <dbReference type="ARBA" id="ARBA00022723"/>
    </source>
</evidence>
<reference evidence="4 5" key="1">
    <citation type="submission" date="2017-01" db="EMBL/GenBank/DDBJ databases">
        <title>Planococcus faecalis genome complete sequence.</title>
        <authorList>
            <person name="Lee P.C."/>
        </authorList>
    </citation>
    <scope>NUCLEOTIDE SEQUENCE [LARGE SCALE GENOMIC DNA]</scope>
    <source>
        <strain evidence="4 5">AJ003</strain>
    </source>
</reference>
<dbReference type="InterPro" id="IPR002125">
    <property type="entry name" value="CMP_dCMP_dom"/>
</dbReference>
<keyword evidence="5" id="KW-1185">Reference proteome</keyword>
<dbReference type="Pfam" id="PF00383">
    <property type="entry name" value="dCMP_cyt_deam_1"/>
    <property type="match status" value="1"/>
</dbReference>
<dbReference type="InterPro" id="IPR016193">
    <property type="entry name" value="Cytidine_deaminase-like"/>
</dbReference>
<dbReference type="PANTHER" id="PTHR11079">
    <property type="entry name" value="CYTOSINE DEAMINASE FAMILY MEMBER"/>
    <property type="match status" value="1"/>
</dbReference>
<name>A0ABM6IVU9_9BACL</name>
<dbReference type="EMBL" id="CP019401">
    <property type="protein sequence ID" value="AQU80701.1"/>
    <property type="molecule type" value="Genomic_DNA"/>
</dbReference>